<dbReference type="PANTHER" id="PTHR14208:SF2">
    <property type="entry name" value="PROTEIN KRASAVIETZ"/>
    <property type="match status" value="1"/>
</dbReference>
<keyword evidence="2" id="KW-1185">Reference proteome</keyword>
<gene>
    <name evidence="1" type="ORF">X975_15845</name>
</gene>
<protein>
    <submittedName>
        <fullName evidence="1">Basic leucine zipper and W2 domain-containing protein 1</fullName>
    </submittedName>
</protein>
<evidence type="ECO:0000313" key="2">
    <source>
        <dbReference type="Proteomes" id="UP000054359"/>
    </source>
</evidence>
<organism evidence="1 2">
    <name type="scientific">Stegodyphus mimosarum</name>
    <name type="common">African social velvet spider</name>
    <dbReference type="NCBI Taxonomy" id="407821"/>
    <lineage>
        <taxon>Eukaryota</taxon>
        <taxon>Metazoa</taxon>
        <taxon>Ecdysozoa</taxon>
        <taxon>Arthropoda</taxon>
        <taxon>Chelicerata</taxon>
        <taxon>Arachnida</taxon>
        <taxon>Araneae</taxon>
        <taxon>Araneomorphae</taxon>
        <taxon>Entelegynae</taxon>
        <taxon>Eresoidea</taxon>
        <taxon>Eresidae</taxon>
        <taxon>Stegodyphus</taxon>
    </lineage>
</organism>
<name>A0A087V1A8_STEMI</name>
<accession>A0A087V1A8</accession>
<dbReference type="InterPro" id="IPR051245">
    <property type="entry name" value="eIF5-mimic_regulator"/>
</dbReference>
<dbReference type="PANTHER" id="PTHR14208">
    <property type="entry name" value="BASIC LEUCINE ZIPPER AND W2 DOMAIN-CONTAINING PROTEIN"/>
    <property type="match status" value="1"/>
</dbReference>
<proteinExistence type="predicted"/>
<dbReference type="AlphaFoldDB" id="A0A087V1A8"/>
<feature type="non-terminal residue" evidence="1">
    <location>
        <position position="49"/>
    </location>
</feature>
<dbReference type="EMBL" id="KL820389">
    <property type="protein sequence ID" value="KFM83397.1"/>
    <property type="molecule type" value="Genomic_DNA"/>
</dbReference>
<evidence type="ECO:0000313" key="1">
    <source>
        <dbReference type="EMBL" id="KFM83397.1"/>
    </source>
</evidence>
<dbReference type="OrthoDB" id="1727522at2759"/>
<sequence>MKKYSLPEPEVAVLLWTSLMTMMEWNKKEEMVPEQAVKHLRQYTSLLSA</sequence>
<dbReference type="GO" id="GO:0005737">
    <property type="term" value="C:cytoplasm"/>
    <property type="evidence" value="ECO:0007669"/>
    <property type="project" value="TreeGrafter"/>
</dbReference>
<dbReference type="Proteomes" id="UP000054359">
    <property type="component" value="Unassembled WGS sequence"/>
</dbReference>
<dbReference type="GO" id="GO:0016020">
    <property type="term" value="C:membrane"/>
    <property type="evidence" value="ECO:0007669"/>
    <property type="project" value="TreeGrafter"/>
</dbReference>
<reference evidence="1 2" key="1">
    <citation type="submission" date="2013-11" db="EMBL/GenBank/DDBJ databases">
        <title>Genome sequencing of Stegodyphus mimosarum.</title>
        <authorList>
            <person name="Bechsgaard J."/>
        </authorList>
    </citation>
    <scope>NUCLEOTIDE SEQUENCE [LARGE SCALE GENOMIC DNA]</scope>
</reference>